<protein>
    <submittedName>
        <fullName evidence="3">PaaI family thioesterase</fullName>
    </submittedName>
</protein>
<dbReference type="InterPro" id="IPR006683">
    <property type="entry name" value="Thioestr_dom"/>
</dbReference>
<evidence type="ECO:0000256" key="1">
    <source>
        <dbReference type="ARBA" id="ARBA00022801"/>
    </source>
</evidence>
<evidence type="ECO:0000313" key="3">
    <source>
        <dbReference type="EMBL" id="MDA4843817.1"/>
    </source>
</evidence>
<evidence type="ECO:0000313" key="4">
    <source>
        <dbReference type="Proteomes" id="UP001148313"/>
    </source>
</evidence>
<feature type="domain" description="Thioesterase" evidence="2">
    <location>
        <begin position="41"/>
        <end position="113"/>
    </location>
</feature>
<comment type="caution">
    <text evidence="3">The sequence shown here is derived from an EMBL/GenBank/DDBJ whole genome shotgun (WGS) entry which is preliminary data.</text>
</comment>
<keyword evidence="4" id="KW-1185">Reference proteome</keyword>
<reference evidence="3" key="1">
    <citation type="submission" date="2022-11" db="EMBL/GenBank/DDBJ databases">
        <title>Hoeflea poritis sp. nov., isolated from scleractinian coral Porites lutea.</title>
        <authorList>
            <person name="Zhang G."/>
            <person name="Wei Q."/>
            <person name="Cai L."/>
        </authorList>
    </citation>
    <scope>NUCLEOTIDE SEQUENCE</scope>
    <source>
        <strain evidence="3">E7-10</strain>
    </source>
</reference>
<accession>A0ABT4VI57</accession>
<keyword evidence="1" id="KW-0378">Hydrolase</keyword>
<dbReference type="PANTHER" id="PTHR43240:SF1">
    <property type="entry name" value="BLR5584 PROTEIN"/>
    <property type="match status" value="1"/>
</dbReference>
<dbReference type="InterPro" id="IPR029069">
    <property type="entry name" value="HotDog_dom_sf"/>
</dbReference>
<dbReference type="Pfam" id="PF03061">
    <property type="entry name" value="4HBT"/>
    <property type="match status" value="1"/>
</dbReference>
<proteinExistence type="predicted"/>
<dbReference type="CDD" id="cd03443">
    <property type="entry name" value="PaaI_thioesterase"/>
    <property type="match status" value="1"/>
</dbReference>
<dbReference type="EMBL" id="JAPJZH010000001">
    <property type="protein sequence ID" value="MDA4843817.1"/>
    <property type="molecule type" value="Genomic_DNA"/>
</dbReference>
<dbReference type="PANTHER" id="PTHR43240">
    <property type="entry name" value="1,4-DIHYDROXY-2-NAPHTHOYL-COA THIOESTERASE 1"/>
    <property type="match status" value="1"/>
</dbReference>
<gene>
    <name evidence="3" type="ORF">OOZ53_00555</name>
</gene>
<name>A0ABT4VI57_9HYPH</name>
<evidence type="ECO:0000259" key="2">
    <source>
        <dbReference type="Pfam" id="PF03061"/>
    </source>
</evidence>
<dbReference type="NCBIfam" id="TIGR00369">
    <property type="entry name" value="unchar_dom_1"/>
    <property type="match status" value="1"/>
</dbReference>
<dbReference type="Proteomes" id="UP001148313">
    <property type="component" value="Unassembled WGS sequence"/>
</dbReference>
<organism evidence="3 4">
    <name type="scientific">Hoeflea poritis</name>
    <dbReference type="NCBI Taxonomy" id="2993659"/>
    <lineage>
        <taxon>Bacteria</taxon>
        <taxon>Pseudomonadati</taxon>
        <taxon>Pseudomonadota</taxon>
        <taxon>Alphaproteobacteria</taxon>
        <taxon>Hyphomicrobiales</taxon>
        <taxon>Rhizobiaceae</taxon>
        <taxon>Hoeflea</taxon>
    </lineage>
</organism>
<dbReference type="SUPFAM" id="SSF54637">
    <property type="entry name" value="Thioesterase/thiol ester dehydrase-isomerase"/>
    <property type="match status" value="1"/>
</dbReference>
<dbReference type="RefSeq" id="WP_271087328.1">
    <property type="nucleotide sequence ID" value="NZ_JAPJZH010000001.1"/>
</dbReference>
<dbReference type="InterPro" id="IPR003736">
    <property type="entry name" value="PAAI_dom"/>
</dbReference>
<dbReference type="Gene3D" id="3.10.129.10">
    <property type="entry name" value="Hotdog Thioesterase"/>
    <property type="match status" value="1"/>
</dbReference>
<sequence length="133" mass="14155">MKVIRDQTGTQQTLGYIVEIDAGTPRVYLDIDHRHINRGDSLHGGVIATMLDAASGYAVSLSVDGETLHYTSTLSLTVNYLSRVAEGRVVATAKVTGGGRKIVFVDALLSTDAGVPVASATGTFKLYRDSVRD</sequence>